<keyword evidence="1" id="KW-0812">Transmembrane</keyword>
<dbReference type="Proteomes" id="UP000198341">
    <property type="component" value="Chromosome 2"/>
</dbReference>
<evidence type="ECO:0000256" key="1">
    <source>
        <dbReference type="SAM" id="Phobius"/>
    </source>
</evidence>
<keyword evidence="2" id="KW-0808">Transferase</keyword>
<name>K8EAT1_9CHLO</name>
<dbReference type="Pfam" id="PF13692">
    <property type="entry name" value="Glyco_trans_1_4"/>
    <property type="match status" value="1"/>
</dbReference>
<sequence length="465" mass="52832">MGAIITKRRKRLLVLVGAIFGLYYYTSENFERRNAAAPVHQQHHRRRGENHHQLRGGNFAHFFGRSNSNLSFREKQLTHLLGVENEWQPGFSFVGTGNAEERGRFLNMSKDDGDGTYDGIGIGLGGETNAGAHNPAHENSDKTFGVKSIGVFHVFRKPPWGGGNQFLMALVKEFRRRKIKVVENAIVPGVKIYMANAVTFKVDPFREAFLKSGKKLKLVHRLDGPYYSARYNKDPRKEANLPYRAREDDRVYWINNEFACASIFQSKWSYDMNKMLGYDPKGYLQIVNNAVDDTIFHNRGRQPFSRLRKTKIMASSWSSGERKGFKTFKWLDDNLDFTKYEFFFSGNVPDGMVFKNIKTLPPVTSEKLAPMLREHDIFLAASYLEPCSNALVEALASGMPTVYQSGSGHAELVKAGGRSYRRPEEIPAMLDEVVLRFEEYQNNIRVTTVSEAADGYLQVYAACLS</sequence>
<dbReference type="OrthoDB" id="2064at2759"/>
<dbReference type="EMBL" id="FO082277">
    <property type="protein sequence ID" value="CCO14849.1"/>
    <property type="molecule type" value="Genomic_DNA"/>
</dbReference>
<evidence type="ECO:0000313" key="3">
    <source>
        <dbReference type="Proteomes" id="UP000198341"/>
    </source>
</evidence>
<protein>
    <submittedName>
        <fullName evidence="2">Glycosyl transferase, group 1</fullName>
    </submittedName>
</protein>
<dbReference type="SUPFAM" id="SSF53756">
    <property type="entry name" value="UDP-Glycosyltransferase/glycogen phosphorylase"/>
    <property type="match status" value="1"/>
</dbReference>
<accession>K8EAT1</accession>
<organism evidence="2 3">
    <name type="scientific">Bathycoccus prasinos</name>
    <dbReference type="NCBI Taxonomy" id="41875"/>
    <lineage>
        <taxon>Eukaryota</taxon>
        <taxon>Viridiplantae</taxon>
        <taxon>Chlorophyta</taxon>
        <taxon>Mamiellophyceae</taxon>
        <taxon>Mamiellales</taxon>
        <taxon>Bathycoccaceae</taxon>
        <taxon>Bathycoccus</taxon>
    </lineage>
</organism>
<dbReference type="RefSeq" id="XP_007514609.1">
    <property type="nucleotide sequence ID" value="XM_007514547.1"/>
</dbReference>
<dbReference type="Gene3D" id="3.40.50.2000">
    <property type="entry name" value="Glycogen Phosphorylase B"/>
    <property type="match status" value="1"/>
</dbReference>
<dbReference type="GO" id="GO:0016740">
    <property type="term" value="F:transferase activity"/>
    <property type="evidence" value="ECO:0007669"/>
    <property type="project" value="UniProtKB-KW"/>
</dbReference>
<gene>
    <name evidence="2" type="ORF">Bathy02g03900</name>
</gene>
<dbReference type="KEGG" id="bpg:Bathy02g03900"/>
<keyword evidence="1" id="KW-1133">Transmembrane helix</keyword>
<proteinExistence type="predicted"/>
<feature type="transmembrane region" description="Helical" evidence="1">
    <location>
        <begin position="12"/>
        <end position="27"/>
    </location>
</feature>
<dbReference type="AlphaFoldDB" id="K8EAT1"/>
<keyword evidence="1" id="KW-0472">Membrane</keyword>
<reference evidence="2 3" key="1">
    <citation type="submission" date="2011-10" db="EMBL/GenBank/DDBJ databases">
        <authorList>
            <person name="Genoscope - CEA"/>
        </authorList>
    </citation>
    <scope>NUCLEOTIDE SEQUENCE [LARGE SCALE GENOMIC DNA]</scope>
    <source>
        <strain evidence="2 3">RCC 1105</strain>
    </source>
</reference>
<evidence type="ECO:0000313" key="2">
    <source>
        <dbReference type="EMBL" id="CCO14849.1"/>
    </source>
</evidence>
<dbReference type="GeneID" id="19017503"/>
<keyword evidence="3" id="KW-1185">Reference proteome</keyword>